<keyword evidence="6" id="KW-1185">Reference proteome</keyword>
<dbReference type="Gene3D" id="1.10.10.10">
    <property type="entry name" value="Winged helix-like DNA-binding domain superfamily/Winged helix DNA-binding domain"/>
    <property type="match status" value="1"/>
</dbReference>
<dbReference type="InterPro" id="IPR008920">
    <property type="entry name" value="TF_FadR/GntR_C"/>
</dbReference>
<evidence type="ECO:0000313" key="5">
    <source>
        <dbReference type="EMBL" id="MCQ8239573.1"/>
    </source>
</evidence>
<keyword evidence="1" id="KW-0805">Transcription regulation</keyword>
<sequence length="215" mass="24110">MERPADTFDMLRNRTMTGLVRDEILRMIKAGEVRGGERLNELALSTALRVSRAPVREAIRALEEAGLLRQEKNRGVFVREVTLEEAAELYEVRAGLSEMAGRALARRIDAGMLAELRDRVSALDAAADVTAYYQLNLALHDRMVELGGNVILLEMYRRLVDRTHLWRRGSFDAGLEASRREHHAILDALAAGDVDAAGMRMREHVEAGYRRATGQ</sequence>
<keyword evidence="3" id="KW-0804">Transcription</keyword>
<dbReference type="InterPro" id="IPR000524">
    <property type="entry name" value="Tscrpt_reg_HTH_GntR"/>
</dbReference>
<organism evidence="5 6">
    <name type="scientific">Rhizosaccharibacter radicis</name>
    <dbReference type="NCBI Taxonomy" id="2782605"/>
    <lineage>
        <taxon>Bacteria</taxon>
        <taxon>Pseudomonadati</taxon>
        <taxon>Pseudomonadota</taxon>
        <taxon>Alphaproteobacteria</taxon>
        <taxon>Acetobacterales</taxon>
        <taxon>Acetobacteraceae</taxon>
        <taxon>Rhizosaccharibacter</taxon>
    </lineage>
</organism>
<dbReference type="CDD" id="cd07377">
    <property type="entry name" value="WHTH_GntR"/>
    <property type="match status" value="1"/>
</dbReference>
<dbReference type="RefSeq" id="WP_422918308.1">
    <property type="nucleotide sequence ID" value="NZ_JAMZEJ010000001.1"/>
</dbReference>
<dbReference type="InterPro" id="IPR036388">
    <property type="entry name" value="WH-like_DNA-bd_sf"/>
</dbReference>
<feature type="domain" description="HTH gntR-type" evidence="4">
    <location>
        <begin position="14"/>
        <end position="81"/>
    </location>
</feature>
<dbReference type="SUPFAM" id="SSF46785">
    <property type="entry name" value="Winged helix' DNA-binding domain"/>
    <property type="match status" value="1"/>
</dbReference>
<dbReference type="Pfam" id="PF00392">
    <property type="entry name" value="GntR"/>
    <property type="match status" value="1"/>
</dbReference>
<keyword evidence="2" id="KW-0238">DNA-binding</keyword>
<dbReference type="PROSITE" id="PS50949">
    <property type="entry name" value="HTH_GNTR"/>
    <property type="match status" value="1"/>
</dbReference>
<reference evidence="5 6" key="1">
    <citation type="submission" date="2022-06" db="EMBL/GenBank/DDBJ databases">
        <title>Rhizosaccharibacter gen. nov. sp. nov. KSS12, endophytic bacteria isolated from sugarcane.</title>
        <authorList>
            <person name="Pitiwittayakul N."/>
        </authorList>
    </citation>
    <scope>NUCLEOTIDE SEQUENCE [LARGE SCALE GENOMIC DNA]</scope>
    <source>
        <strain evidence="5 6">KSS12</strain>
    </source>
</reference>
<dbReference type="PANTHER" id="PTHR43537">
    <property type="entry name" value="TRANSCRIPTIONAL REGULATOR, GNTR FAMILY"/>
    <property type="match status" value="1"/>
</dbReference>
<dbReference type="Gene3D" id="1.20.120.530">
    <property type="entry name" value="GntR ligand-binding domain-like"/>
    <property type="match status" value="1"/>
</dbReference>
<dbReference type="PANTHER" id="PTHR43537:SF24">
    <property type="entry name" value="GLUCONATE OPERON TRANSCRIPTIONAL REPRESSOR"/>
    <property type="match status" value="1"/>
</dbReference>
<name>A0ABT1VTA4_9PROT</name>
<dbReference type="InterPro" id="IPR011711">
    <property type="entry name" value="GntR_C"/>
</dbReference>
<dbReference type="EMBL" id="JAMZEJ010000001">
    <property type="protein sequence ID" value="MCQ8239573.1"/>
    <property type="molecule type" value="Genomic_DNA"/>
</dbReference>
<evidence type="ECO:0000256" key="2">
    <source>
        <dbReference type="ARBA" id="ARBA00023125"/>
    </source>
</evidence>
<protein>
    <submittedName>
        <fullName evidence="5">GntR family transcriptional regulator</fullName>
    </submittedName>
</protein>
<dbReference type="SUPFAM" id="SSF48008">
    <property type="entry name" value="GntR ligand-binding domain-like"/>
    <property type="match status" value="1"/>
</dbReference>
<evidence type="ECO:0000256" key="1">
    <source>
        <dbReference type="ARBA" id="ARBA00023015"/>
    </source>
</evidence>
<comment type="caution">
    <text evidence="5">The sequence shown here is derived from an EMBL/GenBank/DDBJ whole genome shotgun (WGS) entry which is preliminary data.</text>
</comment>
<dbReference type="Pfam" id="PF07729">
    <property type="entry name" value="FCD"/>
    <property type="match status" value="1"/>
</dbReference>
<dbReference type="Proteomes" id="UP001524547">
    <property type="component" value="Unassembled WGS sequence"/>
</dbReference>
<proteinExistence type="predicted"/>
<evidence type="ECO:0000313" key="6">
    <source>
        <dbReference type="Proteomes" id="UP001524547"/>
    </source>
</evidence>
<evidence type="ECO:0000259" key="4">
    <source>
        <dbReference type="PROSITE" id="PS50949"/>
    </source>
</evidence>
<evidence type="ECO:0000256" key="3">
    <source>
        <dbReference type="ARBA" id="ARBA00023163"/>
    </source>
</evidence>
<accession>A0ABT1VTA4</accession>
<dbReference type="SMART" id="SM00345">
    <property type="entry name" value="HTH_GNTR"/>
    <property type="match status" value="1"/>
</dbReference>
<dbReference type="InterPro" id="IPR036390">
    <property type="entry name" value="WH_DNA-bd_sf"/>
</dbReference>
<gene>
    <name evidence="5" type="ORF">NFI88_01795</name>
</gene>
<dbReference type="SMART" id="SM00895">
    <property type="entry name" value="FCD"/>
    <property type="match status" value="1"/>
</dbReference>